<evidence type="ECO:0000256" key="2">
    <source>
        <dbReference type="ARBA" id="ARBA00008639"/>
    </source>
</evidence>
<dbReference type="RefSeq" id="WP_368381461.1">
    <property type="nucleotide sequence ID" value="NZ_JBFRYA010000007.1"/>
</dbReference>
<evidence type="ECO:0000259" key="4">
    <source>
        <dbReference type="Pfam" id="PF00291"/>
    </source>
</evidence>
<evidence type="ECO:0000256" key="1">
    <source>
        <dbReference type="ARBA" id="ARBA00001933"/>
    </source>
</evidence>
<dbReference type="PANTHER" id="PTHR43780:SF2">
    <property type="entry name" value="1-AMINOCYCLOPROPANE-1-CARBOXYLATE DEAMINASE-RELATED"/>
    <property type="match status" value="1"/>
</dbReference>
<accession>A0ABV3U633</accession>
<sequence>MSDFTSGSLIEPLYCRDGVAVDILRLDKFDALAPGNKWFKLAPNLAAAQQMGCETLVSFGGAYSNHLHALAAVGKACGLATVGCVRADEGVALSPTLQDAEAWGMRLHYLSRTDYRRRHDPQFVAEILAQYEQPFLIPEGGANSLGAEGCAAIAELIPNFGRDYGAVVVACGTGTTLAGLAAKVVDSVQLIGIPVLKAEAYMAGDISKLLTTMGSERRNWRLDFRFHGGAYARLSDELRNYMLGFEAEHGVVLDPVYTAKMMWGLEHMLQQGEFAEGSRVLAVHSGGLQGRRGFPSLLKAS</sequence>
<dbReference type="InterPro" id="IPR036052">
    <property type="entry name" value="TrpB-like_PALP_sf"/>
</dbReference>
<dbReference type="Pfam" id="PF00291">
    <property type="entry name" value="PALP"/>
    <property type="match status" value="1"/>
</dbReference>
<evidence type="ECO:0000313" key="6">
    <source>
        <dbReference type="Proteomes" id="UP001557485"/>
    </source>
</evidence>
<keyword evidence="3" id="KW-0663">Pyridoxal phosphate</keyword>
<dbReference type="InterPro" id="IPR027278">
    <property type="entry name" value="ACCD_DCysDesulf"/>
</dbReference>
<organism evidence="5 6">
    <name type="scientific">Zhongshania guokunii</name>
    <dbReference type="NCBI Taxonomy" id="641783"/>
    <lineage>
        <taxon>Bacteria</taxon>
        <taxon>Pseudomonadati</taxon>
        <taxon>Pseudomonadota</taxon>
        <taxon>Gammaproteobacteria</taxon>
        <taxon>Cellvibrionales</taxon>
        <taxon>Spongiibacteraceae</taxon>
        <taxon>Zhongshania</taxon>
    </lineage>
</organism>
<keyword evidence="6" id="KW-1185">Reference proteome</keyword>
<evidence type="ECO:0000256" key="3">
    <source>
        <dbReference type="ARBA" id="ARBA00022898"/>
    </source>
</evidence>
<dbReference type="PANTHER" id="PTHR43780">
    <property type="entry name" value="1-AMINOCYCLOPROPANE-1-CARBOXYLATE DEAMINASE-RELATED"/>
    <property type="match status" value="1"/>
</dbReference>
<gene>
    <name evidence="5" type="ORF">AB4876_09730</name>
</gene>
<feature type="domain" description="Tryptophan synthase beta chain-like PALP" evidence="4">
    <location>
        <begin position="45"/>
        <end position="286"/>
    </location>
</feature>
<protein>
    <submittedName>
        <fullName evidence="5">1-aminocyclopropane-1-carboxylate deaminase/D-cysteine desulfhydrase</fullName>
    </submittedName>
</protein>
<evidence type="ECO:0000313" key="5">
    <source>
        <dbReference type="EMBL" id="MEX1669190.1"/>
    </source>
</evidence>
<name>A0ABV3U633_9GAMM</name>
<dbReference type="Proteomes" id="UP001557485">
    <property type="component" value="Unassembled WGS sequence"/>
</dbReference>
<dbReference type="InterPro" id="IPR001926">
    <property type="entry name" value="TrpB-like_PALP"/>
</dbReference>
<dbReference type="PIRSF" id="PIRSF006278">
    <property type="entry name" value="ACCD_DCysDesulf"/>
    <property type="match status" value="1"/>
</dbReference>
<comment type="caution">
    <text evidence="5">The sequence shown here is derived from an EMBL/GenBank/DDBJ whole genome shotgun (WGS) entry which is preliminary data.</text>
</comment>
<reference evidence="5 6" key="1">
    <citation type="journal article" date="2011" name="Int. J. Syst. Evol. Microbiol.">
        <title>Zhongshania antarctica gen. nov., sp. nov. and Zhongshania guokunii sp. nov., gammaproteobacteria respectively isolated from coastal attached (fast) ice and surface seawater of the Antarctic.</title>
        <authorList>
            <person name="Li H.J."/>
            <person name="Zhang X.Y."/>
            <person name="Chen C.X."/>
            <person name="Zhang Y.J."/>
            <person name="Gao Z.M."/>
            <person name="Yu Y."/>
            <person name="Chen X.L."/>
            <person name="Chen B."/>
            <person name="Zhang Y.Z."/>
        </authorList>
    </citation>
    <scope>NUCLEOTIDE SEQUENCE [LARGE SCALE GENOMIC DNA]</scope>
    <source>
        <strain evidence="5 6">ZS6-22T</strain>
    </source>
</reference>
<proteinExistence type="inferred from homology"/>
<comment type="similarity">
    <text evidence="2">Belongs to the ACC deaminase/D-cysteine desulfhydrase family.</text>
</comment>
<dbReference type="EMBL" id="JBFRYA010000007">
    <property type="protein sequence ID" value="MEX1669190.1"/>
    <property type="molecule type" value="Genomic_DNA"/>
</dbReference>
<dbReference type="SUPFAM" id="SSF53686">
    <property type="entry name" value="Tryptophan synthase beta subunit-like PLP-dependent enzymes"/>
    <property type="match status" value="1"/>
</dbReference>
<comment type="cofactor">
    <cofactor evidence="1">
        <name>pyridoxal 5'-phosphate</name>
        <dbReference type="ChEBI" id="CHEBI:597326"/>
    </cofactor>
</comment>
<dbReference type="Gene3D" id="3.40.50.1100">
    <property type="match status" value="2"/>
</dbReference>